<organism evidence="1 2">
    <name type="scientific">Archangium gephyra</name>
    <dbReference type="NCBI Taxonomy" id="48"/>
    <lineage>
        <taxon>Bacteria</taxon>
        <taxon>Pseudomonadati</taxon>
        <taxon>Myxococcota</taxon>
        <taxon>Myxococcia</taxon>
        <taxon>Myxococcales</taxon>
        <taxon>Cystobacterineae</taxon>
        <taxon>Archangiaceae</taxon>
        <taxon>Archangium</taxon>
    </lineage>
</organism>
<evidence type="ECO:0000313" key="2">
    <source>
        <dbReference type="Proteomes" id="UP000249061"/>
    </source>
</evidence>
<proteinExistence type="predicted"/>
<reference evidence="1 2" key="1">
    <citation type="submission" date="2017-08" db="EMBL/GenBank/DDBJ databases">
        <title>Infants hospitalized years apart are colonized by the same room-sourced microbial strains.</title>
        <authorList>
            <person name="Brooks B."/>
            <person name="Olm M.R."/>
            <person name="Firek B.A."/>
            <person name="Baker R."/>
            <person name="Thomas B.C."/>
            <person name="Morowitz M.J."/>
            <person name="Banfield J.F."/>
        </authorList>
    </citation>
    <scope>NUCLEOTIDE SEQUENCE [LARGE SCALE GENOMIC DNA]</scope>
    <source>
        <strain evidence="1">S2_003_000_R2_14</strain>
    </source>
</reference>
<dbReference type="EMBL" id="QFQP01000068">
    <property type="protein sequence ID" value="PZR03915.1"/>
    <property type="molecule type" value="Genomic_DNA"/>
</dbReference>
<dbReference type="Proteomes" id="UP000249061">
    <property type="component" value="Unassembled WGS sequence"/>
</dbReference>
<dbReference type="AlphaFoldDB" id="A0A2W5SX51"/>
<accession>A0A2W5SX51</accession>
<sequence>MGREGNLQPLLDLTAVPELMVMNEPQTLRVFAPFTACEGESPGFRAELFDANNLPVEVDAQLTRSGGLVQADVSYTPKNAGLHFLRVSFEPNLGARAVSLLVAGPADVKTGALVNVPSSCTAPWPLGREAVACEAAGEVSVFFSDGGVQRFAGEALVTAGDVLWSVEASGLERRALDGGALVETYRWNGVSTAPLAGQHDERSAFRPGTGGEVRLLQQREVGVADAFVSLSAEPPPFFYATTERGFAEVGLEGCRDFTCPLQKFPLSFEPGFVWSFDGELASTFLRATPMSFNPNVSPPTLLPKRMVQAGTFVGPFELVPLWAGPVLISMRGGAVSASVWPRERVLRVASNVVVLQESDTSTVRLVPR</sequence>
<protein>
    <submittedName>
        <fullName evidence="1">Uncharacterized protein</fullName>
    </submittedName>
</protein>
<evidence type="ECO:0000313" key="1">
    <source>
        <dbReference type="EMBL" id="PZR03915.1"/>
    </source>
</evidence>
<name>A0A2W5SX51_9BACT</name>
<comment type="caution">
    <text evidence="1">The sequence shown here is derived from an EMBL/GenBank/DDBJ whole genome shotgun (WGS) entry which is preliminary data.</text>
</comment>
<gene>
    <name evidence="1" type="ORF">DI536_35175</name>
</gene>